<sequence length="400" mass="41612">MAKVLSPIIPELAALVHQTPGTLSLAQGMVGWDPPPGVALAVAEALATGGPALHRYGPLLGDPELLAVITAKLTNQNDLDLIGAELLVTAGSNMAFNAVAQVIAAGPPGEPSEVILPVPFYFNHVMAVQLAGAVPVPVQAGLIPDPERLAAAITPRTRAIVTVSPNNPSGVVIPARVLAAINQLCALHGLFHISDEAYEQFVYGEEPHWSAGSLPGSAAHTVSLHSLSKAYGLAGWRLGYMAVPQALLPSLLKVQDTVLICPPRLTQHAARAALAAGPAWCAPRIAALAKLRLQLLAAVAEQQAQGLPVRLLAQPDGAFYALLQVAVPLSFDADTLMRRLVLEHRVATLSGGSFGLDSNDAGPVLRLSYGLLDAADLAEALDRLFSGLRRLLATAGPSDQ</sequence>
<dbReference type="GO" id="GO:0030170">
    <property type="term" value="F:pyridoxal phosphate binding"/>
    <property type="evidence" value="ECO:0007669"/>
    <property type="project" value="InterPro"/>
</dbReference>
<feature type="domain" description="Aminotransferase class I/classII large" evidence="7">
    <location>
        <begin position="28"/>
        <end position="384"/>
    </location>
</feature>
<dbReference type="InterPro" id="IPR050596">
    <property type="entry name" value="AspAT/PAT-like"/>
</dbReference>
<evidence type="ECO:0000313" key="9">
    <source>
        <dbReference type="Proteomes" id="UP000243002"/>
    </source>
</evidence>
<dbReference type="PANTHER" id="PTHR46383">
    <property type="entry name" value="ASPARTATE AMINOTRANSFERASE"/>
    <property type="match status" value="1"/>
</dbReference>
<dbReference type="Proteomes" id="UP000243002">
    <property type="component" value="Unassembled WGS sequence"/>
</dbReference>
<dbReference type="AlphaFoldDB" id="A0A2P7MVQ9"/>
<accession>A0A2P7MVQ9</accession>
<reference evidence="8 9" key="1">
    <citation type="journal article" date="2018" name="Environ. Microbiol.">
        <title>Ecological and genomic features of two widespread freshwater picocyanobacteria.</title>
        <authorList>
            <person name="Cabello-Yeves P.J."/>
            <person name="Picazo A."/>
            <person name="Camacho A."/>
            <person name="Callieri C."/>
            <person name="Rosselli R."/>
            <person name="Roda-Garcia J.J."/>
            <person name="Coutinho F.H."/>
            <person name="Rodriguez-Valera F."/>
        </authorList>
    </citation>
    <scope>NUCLEOTIDE SEQUENCE [LARGE SCALE GENOMIC DNA]</scope>
    <source>
        <strain evidence="8 9">Tous</strain>
    </source>
</reference>
<dbReference type="CDD" id="cd00609">
    <property type="entry name" value="AAT_like"/>
    <property type="match status" value="1"/>
</dbReference>
<dbReference type="EMBL" id="PXXO01000007">
    <property type="protein sequence ID" value="PSJ05281.1"/>
    <property type="molecule type" value="Genomic_DNA"/>
</dbReference>
<gene>
    <name evidence="8" type="ORF">C7K55_07830</name>
</gene>
<dbReference type="Gene3D" id="3.90.1150.10">
    <property type="entry name" value="Aspartate Aminotransferase, domain 1"/>
    <property type="match status" value="1"/>
</dbReference>
<dbReference type="InterPro" id="IPR004839">
    <property type="entry name" value="Aminotransferase_I/II_large"/>
</dbReference>
<dbReference type="OrthoDB" id="9802328at2"/>
<dbReference type="Gene3D" id="3.40.640.10">
    <property type="entry name" value="Type I PLP-dependent aspartate aminotransferase-like (Major domain)"/>
    <property type="match status" value="1"/>
</dbReference>
<evidence type="ECO:0000256" key="1">
    <source>
        <dbReference type="ARBA" id="ARBA00001933"/>
    </source>
</evidence>
<keyword evidence="3 6" id="KW-0032">Aminotransferase</keyword>
<keyword evidence="4 6" id="KW-0808">Transferase</keyword>
<proteinExistence type="inferred from homology"/>
<dbReference type="PANTHER" id="PTHR46383:SF5">
    <property type="entry name" value="AMINOTRANSFERASE CLASS I_CLASSII DOMAIN-CONTAINING PROTEIN"/>
    <property type="match status" value="1"/>
</dbReference>
<evidence type="ECO:0000256" key="5">
    <source>
        <dbReference type="ARBA" id="ARBA00022898"/>
    </source>
</evidence>
<dbReference type="Pfam" id="PF00155">
    <property type="entry name" value="Aminotran_1_2"/>
    <property type="match status" value="1"/>
</dbReference>
<keyword evidence="9" id="KW-1185">Reference proteome</keyword>
<name>A0A2P7MVQ9_9CYAN</name>
<evidence type="ECO:0000256" key="6">
    <source>
        <dbReference type="RuleBase" id="RU000481"/>
    </source>
</evidence>
<dbReference type="InterPro" id="IPR004838">
    <property type="entry name" value="NHTrfase_class1_PyrdxlP-BS"/>
</dbReference>
<dbReference type="PROSITE" id="PS00105">
    <property type="entry name" value="AA_TRANSFER_CLASS_1"/>
    <property type="match status" value="1"/>
</dbReference>
<evidence type="ECO:0000259" key="7">
    <source>
        <dbReference type="Pfam" id="PF00155"/>
    </source>
</evidence>
<comment type="caution">
    <text evidence="8">The sequence shown here is derived from an EMBL/GenBank/DDBJ whole genome shotgun (WGS) entry which is preliminary data.</text>
</comment>
<protein>
    <recommendedName>
        <fullName evidence="6">Aminotransferase</fullName>
        <ecNumber evidence="6">2.6.1.-</ecNumber>
    </recommendedName>
</protein>
<organism evidence="8 9">
    <name type="scientific">Cyanobium usitatum str. Tous</name>
    <dbReference type="NCBI Taxonomy" id="2116684"/>
    <lineage>
        <taxon>Bacteria</taxon>
        <taxon>Bacillati</taxon>
        <taxon>Cyanobacteriota</taxon>
        <taxon>Cyanophyceae</taxon>
        <taxon>Synechococcales</taxon>
        <taxon>Prochlorococcaceae</taxon>
        <taxon>Cyanobium</taxon>
    </lineage>
</organism>
<comment type="cofactor">
    <cofactor evidence="1 6">
        <name>pyridoxal 5'-phosphate</name>
        <dbReference type="ChEBI" id="CHEBI:597326"/>
    </cofactor>
</comment>
<comment type="similarity">
    <text evidence="2 6">Belongs to the class-I pyridoxal-phosphate-dependent aminotransferase family.</text>
</comment>
<dbReference type="InterPro" id="IPR015422">
    <property type="entry name" value="PyrdxlP-dep_Trfase_small"/>
</dbReference>
<dbReference type="GO" id="GO:0006520">
    <property type="term" value="P:amino acid metabolic process"/>
    <property type="evidence" value="ECO:0007669"/>
    <property type="project" value="InterPro"/>
</dbReference>
<dbReference type="InterPro" id="IPR015421">
    <property type="entry name" value="PyrdxlP-dep_Trfase_major"/>
</dbReference>
<dbReference type="EC" id="2.6.1.-" evidence="6"/>
<evidence type="ECO:0000256" key="4">
    <source>
        <dbReference type="ARBA" id="ARBA00022679"/>
    </source>
</evidence>
<evidence type="ECO:0000256" key="3">
    <source>
        <dbReference type="ARBA" id="ARBA00022576"/>
    </source>
</evidence>
<evidence type="ECO:0000256" key="2">
    <source>
        <dbReference type="ARBA" id="ARBA00007441"/>
    </source>
</evidence>
<evidence type="ECO:0000313" key="8">
    <source>
        <dbReference type="EMBL" id="PSJ05281.1"/>
    </source>
</evidence>
<dbReference type="GO" id="GO:0008483">
    <property type="term" value="F:transaminase activity"/>
    <property type="evidence" value="ECO:0007669"/>
    <property type="project" value="UniProtKB-KW"/>
</dbReference>
<dbReference type="SUPFAM" id="SSF53383">
    <property type="entry name" value="PLP-dependent transferases"/>
    <property type="match status" value="1"/>
</dbReference>
<keyword evidence="5" id="KW-0663">Pyridoxal phosphate</keyword>
<dbReference type="InterPro" id="IPR015424">
    <property type="entry name" value="PyrdxlP-dep_Trfase"/>
</dbReference>